<evidence type="ECO:0000313" key="10">
    <source>
        <dbReference type="Proteomes" id="UP000636709"/>
    </source>
</evidence>
<keyword evidence="10" id="KW-1185">Reference proteome</keyword>
<dbReference type="GO" id="GO:0033612">
    <property type="term" value="F:receptor serine/threonine kinase binding"/>
    <property type="evidence" value="ECO:0007669"/>
    <property type="project" value="TreeGrafter"/>
</dbReference>
<evidence type="ECO:0000256" key="4">
    <source>
        <dbReference type="ARBA" id="ARBA00022729"/>
    </source>
</evidence>
<gene>
    <name evidence="9" type="ORF">HU200_019153</name>
</gene>
<dbReference type="EMBL" id="JACEFO010001646">
    <property type="protein sequence ID" value="KAF8726687.1"/>
    <property type="molecule type" value="Genomic_DNA"/>
</dbReference>
<comment type="subcellular location">
    <subcellularLocation>
        <location evidence="1">Secreted</location>
    </subcellularLocation>
</comment>
<evidence type="ECO:0000256" key="8">
    <source>
        <dbReference type="SAM" id="Phobius"/>
    </source>
</evidence>
<evidence type="ECO:0000256" key="3">
    <source>
        <dbReference type="ARBA" id="ARBA00022525"/>
    </source>
</evidence>
<name>A0A835KCI1_9POAL</name>
<evidence type="ECO:0000256" key="6">
    <source>
        <dbReference type="ARBA" id="ARBA00023278"/>
    </source>
</evidence>
<dbReference type="Proteomes" id="UP000636709">
    <property type="component" value="Unassembled WGS sequence"/>
</dbReference>
<comment type="caution">
    <text evidence="9">The sequence shown here is derived from an EMBL/GenBank/DDBJ whole genome shotgun (WGS) entry which is preliminary data.</text>
</comment>
<evidence type="ECO:0000313" key="9">
    <source>
        <dbReference type="EMBL" id="KAF8726687.1"/>
    </source>
</evidence>
<keyword evidence="8" id="KW-1133">Transmembrane helix</keyword>
<keyword evidence="8" id="KW-0812">Transmembrane</keyword>
<protein>
    <submittedName>
        <fullName evidence="9">Uncharacterized protein</fullName>
    </submittedName>
</protein>
<dbReference type="PANTHER" id="PTHR33869:SF5">
    <property type="entry name" value="CLAVATA3_ESR (CLE)-RELATED PROTEIN 4"/>
    <property type="match status" value="1"/>
</dbReference>
<feature type="transmembrane region" description="Helical" evidence="8">
    <location>
        <begin position="70"/>
        <end position="88"/>
    </location>
</feature>
<sequence length="147" mass="15839">MRWPASQLKHPHETMHAYAALAADLACLYAKPRRPDRSLDQILQEIQWIECGVASSGQDNMAKVVDVPRAGVVVLLCVLLVLSSMVTTTEAGRQLGMRSAVLAASATKAAAETVIGKVMREEMEVDDVVGVGESKRRSPGGPDPQHH</sequence>
<proteinExistence type="inferred from homology"/>
<evidence type="ECO:0000256" key="7">
    <source>
        <dbReference type="SAM" id="MobiDB-lite"/>
    </source>
</evidence>
<keyword evidence="8" id="KW-0472">Membrane</keyword>
<organism evidence="9 10">
    <name type="scientific">Digitaria exilis</name>
    <dbReference type="NCBI Taxonomy" id="1010633"/>
    <lineage>
        <taxon>Eukaryota</taxon>
        <taxon>Viridiplantae</taxon>
        <taxon>Streptophyta</taxon>
        <taxon>Embryophyta</taxon>
        <taxon>Tracheophyta</taxon>
        <taxon>Spermatophyta</taxon>
        <taxon>Magnoliopsida</taxon>
        <taxon>Liliopsida</taxon>
        <taxon>Poales</taxon>
        <taxon>Poaceae</taxon>
        <taxon>PACMAD clade</taxon>
        <taxon>Panicoideae</taxon>
        <taxon>Panicodae</taxon>
        <taxon>Paniceae</taxon>
        <taxon>Anthephorinae</taxon>
        <taxon>Digitaria</taxon>
    </lineage>
</organism>
<keyword evidence="4" id="KW-0732">Signal</keyword>
<dbReference type="PANTHER" id="PTHR33869">
    <property type="entry name" value="CLAVATA3/ESR (CLE)-RELATED PROTEIN 3"/>
    <property type="match status" value="1"/>
</dbReference>
<dbReference type="InterPro" id="IPR039616">
    <property type="entry name" value="CLE1-4"/>
</dbReference>
<feature type="region of interest" description="Disordered" evidence="7">
    <location>
        <begin position="126"/>
        <end position="147"/>
    </location>
</feature>
<evidence type="ECO:0000256" key="2">
    <source>
        <dbReference type="ARBA" id="ARBA00005416"/>
    </source>
</evidence>
<dbReference type="GO" id="GO:0005576">
    <property type="term" value="C:extracellular region"/>
    <property type="evidence" value="ECO:0007669"/>
    <property type="project" value="UniProtKB-SubCell"/>
</dbReference>
<keyword evidence="5" id="KW-0325">Glycoprotein</keyword>
<comment type="similarity">
    <text evidence="2">Belongs to the CLV3/ESR signal peptide family.</text>
</comment>
<accession>A0A835KCI1</accession>
<evidence type="ECO:0000256" key="5">
    <source>
        <dbReference type="ARBA" id="ARBA00023180"/>
    </source>
</evidence>
<reference evidence="9" key="1">
    <citation type="submission" date="2020-07" db="EMBL/GenBank/DDBJ databases">
        <title>Genome sequence and genetic diversity analysis of an under-domesticated orphan crop, white fonio (Digitaria exilis).</title>
        <authorList>
            <person name="Bennetzen J.L."/>
            <person name="Chen S."/>
            <person name="Ma X."/>
            <person name="Wang X."/>
            <person name="Yssel A.E.J."/>
            <person name="Chaluvadi S.R."/>
            <person name="Johnson M."/>
            <person name="Gangashetty P."/>
            <person name="Hamidou F."/>
            <person name="Sanogo M.D."/>
            <person name="Zwaenepoel A."/>
            <person name="Wallace J."/>
            <person name="Van De Peer Y."/>
            <person name="Van Deynze A."/>
        </authorList>
    </citation>
    <scope>NUCLEOTIDE SEQUENCE</scope>
    <source>
        <tissue evidence="9">Leaves</tissue>
    </source>
</reference>
<evidence type="ECO:0000256" key="1">
    <source>
        <dbReference type="ARBA" id="ARBA00004613"/>
    </source>
</evidence>
<keyword evidence="3" id="KW-0964">Secreted</keyword>
<dbReference type="AlphaFoldDB" id="A0A835KCI1"/>
<keyword evidence="6" id="KW-0379">Hydroxylation</keyword>